<reference evidence="2" key="1">
    <citation type="journal article" date="2020" name="Stud. Mycol.">
        <title>101 Dothideomycetes genomes: a test case for predicting lifestyles and emergence of pathogens.</title>
        <authorList>
            <person name="Haridas S."/>
            <person name="Albert R."/>
            <person name="Binder M."/>
            <person name="Bloem J."/>
            <person name="Labutti K."/>
            <person name="Salamov A."/>
            <person name="Andreopoulos B."/>
            <person name="Baker S."/>
            <person name="Barry K."/>
            <person name="Bills G."/>
            <person name="Bluhm B."/>
            <person name="Cannon C."/>
            <person name="Castanera R."/>
            <person name="Culley D."/>
            <person name="Daum C."/>
            <person name="Ezra D."/>
            <person name="Gonzalez J."/>
            <person name="Henrissat B."/>
            <person name="Kuo A."/>
            <person name="Liang C."/>
            <person name="Lipzen A."/>
            <person name="Lutzoni F."/>
            <person name="Magnuson J."/>
            <person name="Mondo S."/>
            <person name="Nolan M."/>
            <person name="Ohm R."/>
            <person name="Pangilinan J."/>
            <person name="Park H.-J."/>
            <person name="Ramirez L."/>
            <person name="Alfaro M."/>
            <person name="Sun H."/>
            <person name="Tritt A."/>
            <person name="Yoshinaga Y."/>
            <person name="Zwiers L.-H."/>
            <person name="Turgeon B."/>
            <person name="Goodwin S."/>
            <person name="Spatafora J."/>
            <person name="Crous P."/>
            <person name="Grigoriev I."/>
        </authorList>
    </citation>
    <scope>NUCLEOTIDE SEQUENCE</scope>
    <source>
        <strain evidence="2">CBS 113979</strain>
    </source>
</reference>
<name>A0A6G1H9H5_9PEZI</name>
<evidence type="ECO:0000313" key="3">
    <source>
        <dbReference type="Proteomes" id="UP000800041"/>
    </source>
</evidence>
<evidence type="ECO:0000259" key="1">
    <source>
        <dbReference type="Pfam" id="PF01636"/>
    </source>
</evidence>
<dbReference type="SUPFAM" id="SSF56112">
    <property type="entry name" value="Protein kinase-like (PK-like)"/>
    <property type="match status" value="1"/>
</dbReference>
<dbReference type="PANTHER" id="PTHR21310">
    <property type="entry name" value="AMINOGLYCOSIDE PHOSPHOTRANSFERASE-RELATED-RELATED"/>
    <property type="match status" value="1"/>
</dbReference>
<dbReference type="InterPro" id="IPR011009">
    <property type="entry name" value="Kinase-like_dom_sf"/>
</dbReference>
<protein>
    <recommendedName>
        <fullName evidence="1">Aminoglycoside phosphotransferase domain-containing protein</fullName>
    </recommendedName>
</protein>
<dbReference type="AlphaFoldDB" id="A0A6G1H9H5"/>
<proteinExistence type="predicted"/>
<dbReference type="Proteomes" id="UP000800041">
    <property type="component" value="Unassembled WGS sequence"/>
</dbReference>
<organism evidence="2 3">
    <name type="scientific">Aulographum hederae CBS 113979</name>
    <dbReference type="NCBI Taxonomy" id="1176131"/>
    <lineage>
        <taxon>Eukaryota</taxon>
        <taxon>Fungi</taxon>
        <taxon>Dikarya</taxon>
        <taxon>Ascomycota</taxon>
        <taxon>Pezizomycotina</taxon>
        <taxon>Dothideomycetes</taxon>
        <taxon>Pleosporomycetidae</taxon>
        <taxon>Aulographales</taxon>
        <taxon>Aulographaceae</taxon>
    </lineage>
</organism>
<dbReference type="OrthoDB" id="5412996at2759"/>
<accession>A0A6G1H9H5</accession>
<gene>
    <name evidence="2" type="ORF">K402DRAFT_460956</name>
</gene>
<dbReference type="InterPro" id="IPR002575">
    <property type="entry name" value="Aminoglycoside_PTrfase"/>
</dbReference>
<dbReference type="PANTHER" id="PTHR21310:SF37">
    <property type="entry name" value="AMINOGLYCOSIDE PHOSPHOTRANSFERASE DOMAIN-CONTAINING PROTEIN"/>
    <property type="match status" value="1"/>
</dbReference>
<dbReference type="Pfam" id="PF01636">
    <property type="entry name" value="APH"/>
    <property type="match status" value="1"/>
</dbReference>
<feature type="domain" description="Aminoglycoside phosphotransferase" evidence="1">
    <location>
        <begin position="9"/>
        <end position="216"/>
    </location>
</feature>
<sequence>MANGSFNWTFKVGFEDGTFWEVRFPILGNVVHAEEKIRREVGVLSFLKERTQVPVPKIIAFGIAFGIASDNHDPEVGPFLITECIEGVTLSMEEIPRPSYGATLRRDITDETLCTIYRQVSKVLLELSKHSFDQIGAPIMVEHSNGTRSWPIKSAPLTLKMNEIEQAGNRLLHISPHFVTEKHNSGPFTLFCDDFRPGNILVNPDTFEILAVIDLEWTYAAPYQFLYSPPKWVIIERTCSWTTHSLALYQTKLQLFLQAFEDEEASREAEGDLSIVSAKRMSALMEQSMEDGKFWFSEMVLDAFNFDDPDYWSNLERHVADRELLGVGIPAESEVEAFVARKLADLEQYNTDLQSLKTTTEEKPDAA</sequence>
<keyword evidence="3" id="KW-1185">Reference proteome</keyword>
<dbReference type="EMBL" id="ML977144">
    <property type="protein sequence ID" value="KAF1989608.1"/>
    <property type="molecule type" value="Genomic_DNA"/>
</dbReference>
<evidence type="ECO:0000313" key="2">
    <source>
        <dbReference type="EMBL" id="KAF1989608.1"/>
    </source>
</evidence>
<dbReference type="InterPro" id="IPR051678">
    <property type="entry name" value="AGP_Transferase"/>
</dbReference>